<reference evidence="1" key="1">
    <citation type="journal article" date="2015" name="Nature">
        <title>Complex archaea that bridge the gap between prokaryotes and eukaryotes.</title>
        <authorList>
            <person name="Spang A."/>
            <person name="Saw J.H."/>
            <person name="Jorgensen S.L."/>
            <person name="Zaremba-Niedzwiedzka K."/>
            <person name="Martijn J."/>
            <person name="Lind A.E."/>
            <person name="van Eijk R."/>
            <person name="Schleper C."/>
            <person name="Guy L."/>
            <person name="Ettema T.J."/>
        </authorList>
    </citation>
    <scope>NUCLEOTIDE SEQUENCE</scope>
</reference>
<protein>
    <submittedName>
        <fullName evidence="1">Uncharacterized protein</fullName>
    </submittedName>
</protein>
<gene>
    <name evidence="1" type="ORF">LCGC14_0354220</name>
</gene>
<organism evidence="1">
    <name type="scientific">marine sediment metagenome</name>
    <dbReference type="NCBI Taxonomy" id="412755"/>
    <lineage>
        <taxon>unclassified sequences</taxon>
        <taxon>metagenomes</taxon>
        <taxon>ecological metagenomes</taxon>
    </lineage>
</organism>
<dbReference type="EMBL" id="LAZR01000269">
    <property type="protein sequence ID" value="KKN78079.1"/>
    <property type="molecule type" value="Genomic_DNA"/>
</dbReference>
<proteinExistence type="predicted"/>
<evidence type="ECO:0000313" key="1">
    <source>
        <dbReference type="EMBL" id="KKN78079.1"/>
    </source>
</evidence>
<comment type="caution">
    <text evidence="1">The sequence shown here is derived from an EMBL/GenBank/DDBJ whole genome shotgun (WGS) entry which is preliminary data.</text>
</comment>
<sequence>MKNILAISVAVAALAGVLPAAAQSLVPGSDFYIQQQQEAQRQSVVDGSVSLAPSASGDARAFGYVSERSAPSVDARSVIVPGSDFERRQADEFERRQVRR</sequence>
<dbReference type="AlphaFoldDB" id="A0A0F9TFL6"/>
<accession>A0A0F9TFL6</accession>
<name>A0A0F9TFL6_9ZZZZ</name>